<dbReference type="PRINTS" id="PR00625">
    <property type="entry name" value="JDOMAIN"/>
</dbReference>
<sequence length="304" mass="34911">MEDSDPLAQFFPDNVDVNLYEVLSLERDATINDIKSAYRKLALTCHPDKHNASWSEEEKTRASMRFQQIGFAYAVLGDEKKRKKYDKTGSVSDSSWEGRDEEGWEMYFAEMFEKVTRGRLDEMKKAYQGSEEEINDLKEAYEKTSGCIESIMNEIPHSTYNDEPRFVEIIKGLIADGRLESLPNWSKALKDKKGRETRRRKGEKEAQEAEEMAKDLGVWDEFYGTGKEGKRQGIGKKKQGKEKEEEDGEAVLKALIQKRQKKLDGFLDSLADKYGAMEGDSKKGKKRKAEDTKTADRKAKKKKN</sequence>
<dbReference type="PANTHER" id="PTHR44144:SF1">
    <property type="entry name" value="DNAJ HOMOLOG SUBFAMILY C MEMBER 9"/>
    <property type="match status" value="1"/>
</dbReference>
<evidence type="ECO:0000313" key="4">
    <source>
        <dbReference type="Proteomes" id="UP001050691"/>
    </source>
</evidence>
<feature type="compositionally biased region" description="Basic and acidic residues" evidence="1">
    <location>
        <begin position="288"/>
        <end position="297"/>
    </location>
</feature>
<evidence type="ECO:0000256" key="1">
    <source>
        <dbReference type="SAM" id="MobiDB-lite"/>
    </source>
</evidence>
<keyword evidence="4" id="KW-1185">Reference proteome</keyword>
<dbReference type="EMBL" id="BPWL01000007">
    <property type="protein sequence ID" value="GJJ12438.1"/>
    <property type="molecule type" value="Genomic_DNA"/>
</dbReference>
<dbReference type="Gene3D" id="1.10.287.110">
    <property type="entry name" value="DnaJ domain"/>
    <property type="match status" value="1"/>
</dbReference>
<dbReference type="GO" id="GO:0005634">
    <property type="term" value="C:nucleus"/>
    <property type="evidence" value="ECO:0007669"/>
    <property type="project" value="TreeGrafter"/>
</dbReference>
<feature type="region of interest" description="Disordered" evidence="1">
    <location>
        <begin position="274"/>
        <end position="304"/>
    </location>
</feature>
<dbReference type="PROSITE" id="PS50076">
    <property type="entry name" value="DNAJ_2"/>
    <property type="match status" value="1"/>
</dbReference>
<dbReference type="AlphaFoldDB" id="A0AAV5AG12"/>
<accession>A0AAV5AG12</accession>
<dbReference type="InterPro" id="IPR056453">
    <property type="entry name" value="HTH_DNAJC9"/>
</dbReference>
<evidence type="ECO:0000313" key="3">
    <source>
        <dbReference type="EMBL" id="GJJ12438.1"/>
    </source>
</evidence>
<dbReference type="SMART" id="SM00271">
    <property type="entry name" value="DnaJ"/>
    <property type="match status" value="1"/>
</dbReference>
<dbReference type="GO" id="GO:0005737">
    <property type="term" value="C:cytoplasm"/>
    <property type="evidence" value="ECO:0007669"/>
    <property type="project" value="TreeGrafter"/>
</dbReference>
<evidence type="ECO:0000259" key="2">
    <source>
        <dbReference type="PROSITE" id="PS50076"/>
    </source>
</evidence>
<dbReference type="PROSITE" id="PS00636">
    <property type="entry name" value="DNAJ_1"/>
    <property type="match status" value="1"/>
</dbReference>
<feature type="compositionally biased region" description="Basic and acidic residues" evidence="1">
    <location>
        <begin position="202"/>
        <end position="214"/>
    </location>
</feature>
<comment type="caution">
    <text evidence="3">The sequence shown here is derived from an EMBL/GenBank/DDBJ whole genome shotgun (WGS) entry which is preliminary data.</text>
</comment>
<dbReference type="Proteomes" id="UP001050691">
    <property type="component" value="Unassembled WGS sequence"/>
</dbReference>
<organism evidence="3 4">
    <name type="scientific">Clathrus columnatus</name>
    <dbReference type="NCBI Taxonomy" id="1419009"/>
    <lineage>
        <taxon>Eukaryota</taxon>
        <taxon>Fungi</taxon>
        <taxon>Dikarya</taxon>
        <taxon>Basidiomycota</taxon>
        <taxon>Agaricomycotina</taxon>
        <taxon>Agaricomycetes</taxon>
        <taxon>Phallomycetidae</taxon>
        <taxon>Phallales</taxon>
        <taxon>Clathraceae</taxon>
        <taxon>Clathrus</taxon>
    </lineage>
</organism>
<dbReference type="Pfam" id="PF23302">
    <property type="entry name" value="HTH_DNAJC9"/>
    <property type="match status" value="1"/>
</dbReference>
<reference evidence="3" key="1">
    <citation type="submission" date="2021-10" db="EMBL/GenBank/DDBJ databases">
        <title>De novo Genome Assembly of Clathrus columnatus (Basidiomycota, Fungi) Using Illumina and Nanopore Sequence Data.</title>
        <authorList>
            <person name="Ogiso-Tanaka E."/>
            <person name="Itagaki H."/>
            <person name="Hosoya T."/>
            <person name="Hosaka K."/>
        </authorList>
    </citation>
    <scope>NUCLEOTIDE SEQUENCE</scope>
    <source>
        <strain evidence="3">MO-923</strain>
    </source>
</reference>
<dbReference type="PANTHER" id="PTHR44144">
    <property type="entry name" value="DNAJ HOMOLOG SUBFAMILY C MEMBER 9"/>
    <property type="match status" value="1"/>
</dbReference>
<feature type="domain" description="J" evidence="2">
    <location>
        <begin position="18"/>
        <end position="89"/>
    </location>
</feature>
<dbReference type="SUPFAM" id="SSF46565">
    <property type="entry name" value="Chaperone J-domain"/>
    <property type="match status" value="1"/>
</dbReference>
<dbReference type="Pfam" id="PF00226">
    <property type="entry name" value="DnaJ"/>
    <property type="match status" value="1"/>
</dbReference>
<name>A0AAV5AG12_9AGAM</name>
<proteinExistence type="predicted"/>
<dbReference type="InterPro" id="IPR018253">
    <property type="entry name" value="DnaJ_domain_CS"/>
</dbReference>
<protein>
    <recommendedName>
        <fullName evidence="2">J domain-containing protein</fullName>
    </recommendedName>
</protein>
<feature type="region of interest" description="Disordered" evidence="1">
    <location>
        <begin position="191"/>
        <end position="248"/>
    </location>
</feature>
<dbReference type="InterPro" id="IPR052594">
    <property type="entry name" value="J_domain-containing_protein"/>
</dbReference>
<gene>
    <name evidence="3" type="ORF">Clacol_006680</name>
</gene>
<dbReference type="CDD" id="cd06257">
    <property type="entry name" value="DnaJ"/>
    <property type="match status" value="1"/>
</dbReference>
<dbReference type="GO" id="GO:0031072">
    <property type="term" value="F:heat shock protein binding"/>
    <property type="evidence" value="ECO:0007669"/>
    <property type="project" value="TreeGrafter"/>
</dbReference>
<dbReference type="InterPro" id="IPR001623">
    <property type="entry name" value="DnaJ_domain"/>
</dbReference>
<dbReference type="InterPro" id="IPR036869">
    <property type="entry name" value="J_dom_sf"/>
</dbReference>